<dbReference type="EC" id="3.6.1.27" evidence="2"/>
<evidence type="ECO:0000256" key="7">
    <source>
        <dbReference type="ARBA" id="ARBA00023136"/>
    </source>
</evidence>
<organism evidence="10 11">
    <name type="scientific">Piscirickettsia salmonis</name>
    <dbReference type="NCBI Taxonomy" id="1238"/>
    <lineage>
        <taxon>Bacteria</taxon>
        <taxon>Pseudomonadati</taxon>
        <taxon>Pseudomonadota</taxon>
        <taxon>Gammaproteobacteria</taxon>
        <taxon>Thiotrichales</taxon>
        <taxon>Piscirickettsiaceae</taxon>
        <taxon>Piscirickettsia</taxon>
    </lineage>
</organism>
<comment type="catalytic activity">
    <reaction evidence="9">
        <text>di-trans,octa-cis-undecaprenyl diphosphate + H2O = di-trans,octa-cis-undecaprenyl phosphate + phosphate + H(+)</text>
        <dbReference type="Rhea" id="RHEA:28094"/>
        <dbReference type="ChEBI" id="CHEBI:15377"/>
        <dbReference type="ChEBI" id="CHEBI:15378"/>
        <dbReference type="ChEBI" id="CHEBI:43474"/>
        <dbReference type="ChEBI" id="CHEBI:58405"/>
        <dbReference type="ChEBI" id="CHEBI:60392"/>
        <dbReference type="EC" id="3.6.1.27"/>
    </reaction>
</comment>
<dbReference type="Proteomes" id="UP000422232">
    <property type="component" value="Chromosome"/>
</dbReference>
<protein>
    <recommendedName>
        <fullName evidence="2">undecaprenyl-diphosphate phosphatase</fullName>
        <ecNumber evidence="2">3.6.1.27</ecNumber>
    </recommendedName>
    <alternativeName>
        <fullName evidence="8">Undecaprenyl pyrophosphate phosphatase</fullName>
    </alternativeName>
</protein>
<dbReference type="GO" id="GO:0005886">
    <property type="term" value="C:plasma membrane"/>
    <property type="evidence" value="ECO:0007669"/>
    <property type="project" value="UniProtKB-SubCell"/>
</dbReference>
<dbReference type="InterPro" id="IPR000326">
    <property type="entry name" value="PAP2/HPO"/>
</dbReference>
<dbReference type="GO" id="GO:0050380">
    <property type="term" value="F:undecaprenyl-diphosphatase activity"/>
    <property type="evidence" value="ECO:0007669"/>
    <property type="project" value="UniProtKB-EC"/>
</dbReference>
<keyword evidence="6" id="KW-1133">Transmembrane helix</keyword>
<proteinExistence type="predicted"/>
<dbReference type="RefSeq" id="WP_016209577.1">
    <property type="nucleotide sequence ID" value="NZ_CP033937.1"/>
</dbReference>
<dbReference type="InterPro" id="IPR036938">
    <property type="entry name" value="PAP2/HPO_sf"/>
</dbReference>
<dbReference type="Gene3D" id="1.20.144.10">
    <property type="entry name" value="Phosphatidic acid phosphatase type 2/haloperoxidase"/>
    <property type="match status" value="1"/>
</dbReference>
<evidence type="ECO:0000313" key="11">
    <source>
        <dbReference type="Proteomes" id="UP000422232"/>
    </source>
</evidence>
<keyword evidence="11" id="KW-1185">Reference proteome</keyword>
<evidence type="ECO:0000256" key="5">
    <source>
        <dbReference type="ARBA" id="ARBA00022801"/>
    </source>
</evidence>
<accession>A0A9Q6LHX3</accession>
<dbReference type="Pfam" id="PF01569">
    <property type="entry name" value="PAP2"/>
    <property type="match status" value="1"/>
</dbReference>
<evidence type="ECO:0000256" key="6">
    <source>
        <dbReference type="ARBA" id="ARBA00022989"/>
    </source>
</evidence>
<dbReference type="PANTHER" id="PTHR14969:SF62">
    <property type="entry name" value="DECAPRENYLPHOSPHORYL-5-PHOSPHORIBOSE PHOSPHATASE RV3807C-RELATED"/>
    <property type="match status" value="1"/>
</dbReference>
<evidence type="ECO:0000256" key="4">
    <source>
        <dbReference type="ARBA" id="ARBA00022692"/>
    </source>
</evidence>
<evidence type="ECO:0000256" key="1">
    <source>
        <dbReference type="ARBA" id="ARBA00004651"/>
    </source>
</evidence>
<keyword evidence="4" id="KW-0812">Transmembrane</keyword>
<evidence type="ECO:0000313" key="10">
    <source>
        <dbReference type="EMBL" id="QGO04236.1"/>
    </source>
</evidence>
<keyword evidence="7" id="KW-0472">Membrane</keyword>
<keyword evidence="3" id="KW-1003">Cell membrane</keyword>
<comment type="subcellular location">
    <subcellularLocation>
        <location evidence="1">Cell membrane</location>
        <topology evidence="1">Multi-pass membrane protein</topology>
    </subcellularLocation>
</comment>
<dbReference type="GeneID" id="66739294"/>
<keyword evidence="5" id="KW-0378">Hydrolase</keyword>
<dbReference type="EMBL" id="CP038908">
    <property type="protein sequence ID" value="QGO04236.1"/>
    <property type="molecule type" value="Genomic_DNA"/>
</dbReference>
<dbReference type="AlphaFoldDB" id="A0A9Q6LHX3"/>
<dbReference type="SMART" id="SM00014">
    <property type="entry name" value="acidPPc"/>
    <property type="match status" value="1"/>
</dbReference>
<evidence type="ECO:0000256" key="2">
    <source>
        <dbReference type="ARBA" id="ARBA00012374"/>
    </source>
</evidence>
<dbReference type="SUPFAM" id="SSF48317">
    <property type="entry name" value="Acid phosphatase/Vanadium-dependent haloperoxidase"/>
    <property type="match status" value="1"/>
</dbReference>
<gene>
    <name evidence="10" type="ORF">Psal009_00094</name>
</gene>
<evidence type="ECO:0000256" key="3">
    <source>
        <dbReference type="ARBA" id="ARBA00022475"/>
    </source>
</evidence>
<dbReference type="PANTHER" id="PTHR14969">
    <property type="entry name" value="SPHINGOSINE-1-PHOSPHATE PHOSPHOHYDROLASE"/>
    <property type="match status" value="1"/>
</dbReference>
<evidence type="ECO:0000256" key="8">
    <source>
        <dbReference type="ARBA" id="ARBA00032707"/>
    </source>
</evidence>
<name>A0A9Q6LHX3_PISSA</name>
<sequence>MILLIIVSYFYIDRNLATWINQHVLANLFFNLSIKIPIVFYLFSGVSLVILAFLSMVRPLKAWEKTLIVAAVSQYCAMGLKVGMKYFFGRYTPGVYFSEHLYGFNFFHDGMKYYSFPSGHTTAIVSYLAVIWIRHNSILKSLVIVLSCCVGISLIALNMHYLSDVLASIMLGVMMAIFSNQLIFNQTKYFC</sequence>
<evidence type="ECO:0000256" key="9">
    <source>
        <dbReference type="ARBA" id="ARBA00047594"/>
    </source>
</evidence>
<reference evidence="10 11" key="1">
    <citation type="submission" date="2019-04" db="EMBL/GenBank/DDBJ databases">
        <title>Complete genome sequencing of Piscirickettsia salmonis strain Psal-009.</title>
        <authorList>
            <person name="Schober I."/>
            <person name="Bunk B."/>
            <person name="Sproer C."/>
            <person name="Carril G.P."/>
            <person name="Riedel T."/>
            <person name="Flores-Herrera P.A."/>
            <person name="Nourdin-Galindo G."/>
            <person name="Marshall S.H."/>
            <person name="Overmann J."/>
        </authorList>
    </citation>
    <scope>NUCLEOTIDE SEQUENCE [LARGE SCALE GENOMIC DNA]</scope>
    <source>
        <strain evidence="10 11">Psal-009</strain>
    </source>
</reference>